<reference evidence="8 9" key="1">
    <citation type="submission" date="2018-08" db="EMBL/GenBank/DDBJ databases">
        <title>A genome reference for cultivated species of the human gut microbiota.</title>
        <authorList>
            <person name="Zou Y."/>
            <person name="Xue W."/>
            <person name="Luo G."/>
        </authorList>
    </citation>
    <scope>NUCLEOTIDE SEQUENCE [LARGE SCALE GENOMIC DNA]</scope>
    <source>
        <strain evidence="8 9">AF13-3LB</strain>
    </source>
</reference>
<feature type="domain" description="ABC transporter" evidence="7">
    <location>
        <begin position="9"/>
        <end position="230"/>
    </location>
</feature>
<dbReference type="InterPro" id="IPR003593">
    <property type="entry name" value="AAA+_ATPase"/>
</dbReference>
<evidence type="ECO:0000256" key="6">
    <source>
        <dbReference type="ARBA" id="ARBA00023136"/>
    </source>
</evidence>
<evidence type="ECO:0000313" key="9">
    <source>
        <dbReference type="Proteomes" id="UP000265970"/>
    </source>
</evidence>
<comment type="caution">
    <text evidence="8">The sequence shown here is derived from an EMBL/GenBank/DDBJ whole genome shotgun (WGS) entry which is preliminary data.</text>
</comment>
<keyword evidence="1" id="KW-0813">Transport</keyword>
<dbReference type="Gene3D" id="3.40.50.300">
    <property type="entry name" value="P-loop containing nucleotide triphosphate hydrolases"/>
    <property type="match status" value="1"/>
</dbReference>
<keyword evidence="2" id="KW-1003">Cell membrane</keyword>
<dbReference type="EMBL" id="QRZV01000002">
    <property type="protein sequence ID" value="RGW09837.1"/>
    <property type="molecule type" value="Genomic_DNA"/>
</dbReference>
<accession>A0A395XIQ7</accession>
<dbReference type="PROSITE" id="PS50893">
    <property type="entry name" value="ABC_TRANSPORTER_2"/>
    <property type="match status" value="1"/>
</dbReference>
<dbReference type="PANTHER" id="PTHR42788">
    <property type="entry name" value="TAURINE IMPORT ATP-BINDING PROTEIN-RELATED"/>
    <property type="match status" value="1"/>
</dbReference>
<keyword evidence="3" id="KW-0547">Nucleotide-binding</keyword>
<dbReference type="GO" id="GO:0005524">
    <property type="term" value="F:ATP binding"/>
    <property type="evidence" value="ECO:0007669"/>
    <property type="project" value="UniProtKB-KW"/>
</dbReference>
<evidence type="ECO:0000256" key="1">
    <source>
        <dbReference type="ARBA" id="ARBA00022448"/>
    </source>
</evidence>
<proteinExistence type="predicted"/>
<protein>
    <submittedName>
        <fullName evidence="8">ABC transporter ATP-binding protein</fullName>
    </submittedName>
</protein>
<organism evidence="8 9">
    <name type="scientific">Bifidobacterium pseudolongum</name>
    <dbReference type="NCBI Taxonomy" id="1694"/>
    <lineage>
        <taxon>Bacteria</taxon>
        <taxon>Bacillati</taxon>
        <taxon>Actinomycetota</taxon>
        <taxon>Actinomycetes</taxon>
        <taxon>Bifidobacteriales</taxon>
        <taxon>Bifidobacteriaceae</taxon>
        <taxon>Bifidobacterium</taxon>
    </lineage>
</organism>
<dbReference type="PROSITE" id="PS00211">
    <property type="entry name" value="ABC_TRANSPORTER_1"/>
    <property type="match status" value="1"/>
</dbReference>
<gene>
    <name evidence="8" type="ORF">DWV92_04315</name>
</gene>
<dbReference type="GO" id="GO:0016887">
    <property type="term" value="F:ATP hydrolysis activity"/>
    <property type="evidence" value="ECO:0007669"/>
    <property type="project" value="InterPro"/>
</dbReference>
<evidence type="ECO:0000256" key="2">
    <source>
        <dbReference type="ARBA" id="ARBA00022475"/>
    </source>
</evidence>
<dbReference type="Proteomes" id="UP000265970">
    <property type="component" value="Unassembled WGS sequence"/>
</dbReference>
<dbReference type="InterPro" id="IPR017871">
    <property type="entry name" value="ABC_transporter-like_CS"/>
</dbReference>
<dbReference type="RefSeq" id="WP_118239073.1">
    <property type="nucleotide sequence ID" value="NZ_JAIZHA010000017.1"/>
</dbReference>
<dbReference type="SMART" id="SM00382">
    <property type="entry name" value="AAA"/>
    <property type="match status" value="1"/>
</dbReference>
<dbReference type="SUPFAM" id="SSF52540">
    <property type="entry name" value="P-loop containing nucleoside triphosphate hydrolases"/>
    <property type="match status" value="1"/>
</dbReference>
<dbReference type="InterPro" id="IPR050166">
    <property type="entry name" value="ABC_transporter_ATP-bind"/>
</dbReference>
<dbReference type="PANTHER" id="PTHR42788:SF17">
    <property type="entry name" value="ALIPHATIC SULFONATES IMPORT ATP-BINDING PROTEIN SSUB"/>
    <property type="match status" value="1"/>
</dbReference>
<evidence type="ECO:0000256" key="3">
    <source>
        <dbReference type="ARBA" id="ARBA00022741"/>
    </source>
</evidence>
<sequence length="241" mass="25996">MSGDVARAVALDGVCKAFDGRDVLADVDLHVDAGETVALIGRSGCGKSTLLRIVAGLLDADRGRVRTTGRVAFGFQDARLVPWLRVWDNVTLGMEAHAGRMTRRARREAAACALAQVQLADAADKLPAQLSGGQRQRVSLARALTRRPRLLLLDEPFGALDALTRLDMQDLLAGLRARLGFATVLVTHDIAEAVRLADRILVLADGRIRDEVCADRSRLDAQGRPPDHAALEGRLHHALRG</sequence>
<evidence type="ECO:0000313" key="8">
    <source>
        <dbReference type="EMBL" id="RGW09837.1"/>
    </source>
</evidence>
<keyword evidence="4 8" id="KW-0067">ATP-binding</keyword>
<evidence type="ECO:0000256" key="5">
    <source>
        <dbReference type="ARBA" id="ARBA00022967"/>
    </source>
</evidence>
<keyword evidence="6" id="KW-0472">Membrane</keyword>
<evidence type="ECO:0000259" key="7">
    <source>
        <dbReference type="PROSITE" id="PS50893"/>
    </source>
</evidence>
<dbReference type="InterPro" id="IPR027417">
    <property type="entry name" value="P-loop_NTPase"/>
</dbReference>
<dbReference type="InterPro" id="IPR003439">
    <property type="entry name" value="ABC_transporter-like_ATP-bd"/>
</dbReference>
<dbReference type="AlphaFoldDB" id="A0A395XIQ7"/>
<keyword evidence="5" id="KW-1278">Translocase</keyword>
<evidence type="ECO:0000256" key="4">
    <source>
        <dbReference type="ARBA" id="ARBA00022840"/>
    </source>
</evidence>
<dbReference type="Pfam" id="PF00005">
    <property type="entry name" value="ABC_tran"/>
    <property type="match status" value="1"/>
</dbReference>
<name>A0A395XIQ7_9BIFI</name>